<proteinExistence type="predicted"/>
<dbReference type="Proteomes" id="UP001151760">
    <property type="component" value="Unassembled WGS sequence"/>
</dbReference>
<keyword evidence="1" id="KW-1133">Transmembrane helix</keyword>
<keyword evidence="1" id="KW-0472">Membrane</keyword>
<evidence type="ECO:0000313" key="2">
    <source>
        <dbReference type="EMBL" id="GJU00842.1"/>
    </source>
</evidence>
<name>A0ABQ5IN87_9ASTR</name>
<keyword evidence="3" id="KW-1185">Reference proteome</keyword>
<reference evidence="2" key="2">
    <citation type="submission" date="2022-01" db="EMBL/GenBank/DDBJ databases">
        <authorList>
            <person name="Yamashiro T."/>
            <person name="Shiraishi A."/>
            <person name="Satake H."/>
            <person name="Nakayama K."/>
        </authorList>
    </citation>
    <scope>NUCLEOTIDE SEQUENCE</scope>
</reference>
<reference evidence="2" key="1">
    <citation type="journal article" date="2022" name="Int. J. Mol. Sci.">
        <title>Draft Genome of Tanacetum Coccineum: Genomic Comparison of Closely Related Tanacetum-Family Plants.</title>
        <authorList>
            <person name="Yamashiro T."/>
            <person name="Shiraishi A."/>
            <person name="Nakayama K."/>
            <person name="Satake H."/>
        </authorList>
    </citation>
    <scope>NUCLEOTIDE SEQUENCE</scope>
</reference>
<feature type="transmembrane region" description="Helical" evidence="1">
    <location>
        <begin position="37"/>
        <end position="58"/>
    </location>
</feature>
<evidence type="ECO:0000256" key="1">
    <source>
        <dbReference type="SAM" id="Phobius"/>
    </source>
</evidence>
<keyword evidence="1" id="KW-0812">Transmembrane</keyword>
<dbReference type="EMBL" id="BQNB010020904">
    <property type="protein sequence ID" value="GJU00842.1"/>
    <property type="molecule type" value="Genomic_DNA"/>
</dbReference>
<gene>
    <name evidence="2" type="ORF">Tco_1111180</name>
</gene>
<evidence type="ECO:0000313" key="3">
    <source>
        <dbReference type="Proteomes" id="UP001151760"/>
    </source>
</evidence>
<accession>A0ABQ5IN87</accession>
<protein>
    <submittedName>
        <fullName evidence="2">Uncharacterized protein</fullName>
    </submittedName>
</protein>
<organism evidence="2 3">
    <name type="scientific">Tanacetum coccineum</name>
    <dbReference type="NCBI Taxonomy" id="301880"/>
    <lineage>
        <taxon>Eukaryota</taxon>
        <taxon>Viridiplantae</taxon>
        <taxon>Streptophyta</taxon>
        <taxon>Embryophyta</taxon>
        <taxon>Tracheophyta</taxon>
        <taxon>Spermatophyta</taxon>
        <taxon>Magnoliopsida</taxon>
        <taxon>eudicotyledons</taxon>
        <taxon>Gunneridae</taxon>
        <taxon>Pentapetalae</taxon>
        <taxon>asterids</taxon>
        <taxon>campanulids</taxon>
        <taxon>Asterales</taxon>
        <taxon>Asteraceae</taxon>
        <taxon>Asteroideae</taxon>
        <taxon>Anthemideae</taxon>
        <taxon>Anthemidinae</taxon>
        <taxon>Tanacetum</taxon>
    </lineage>
</organism>
<comment type="caution">
    <text evidence="2">The sequence shown here is derived from an EMBL/GenBank/DDBJ whole genome shotgun (WGS) entry which is preliminary data.</text>
</comment>
<feature type="non-terminal residue" evidence="2">
    <location>
        <position position="1"/>
    </location>
</feature>
<sequence>GPESVSIWRIQDIGYGVLRFLGVRTMFDIFQNIHILYLQYGVLVFTGYGVLNLFPFLLGFPEFYKELEAEILGEGAKLMGIQFIQLELKLGKIPSRSFRPVKSAKILWQFWASSSFGVSLAHDGSWSKWEPSLWLCG</sequence>